<name>A0AAV1RMI6_9ROSI</name>
<organism evidence="1 2">
    <name type="scientific">Dovyalis caffra</name>
    <dbReference type="NCBI Taxonomy" id="77055"/>
    <lineage>
        <taxon>Eukaryota</taxon>
        <taxon>Viridiplantae</taxon>
        <taxon>Streptophyta</taxon>
        <taxon>Embryophyta</taxon>
        <taxon>Tracheophyta</taxon>
        <taxon>Spermatophyta</taxon>
        <taxon>Magnoliopsida</taxon>
        <taxon>eudicotyledons</taxon>
        <taxon>Gunneridae</taxon>
        <taxon>Pentapetalae</taxon>
        <taxon>rosids</taxon>
        <taxon>fabids</taxon>
        <taxon>Malpighiales</taxon>
        <taxon>Salicaceae</taxon>
        <taxon>Flacourtieae</taxon>
        <taxon>Dovyalis</taxon>
    </lineage>
</organism>
<protein>
    <submittedName>
        <fullName evidence="1">Uncharacterized protein</fullName>
    </submittedName>
</protein>
<dbReference type="EMBL" id="CAWUPB010001009">
    <property type="protein sequence ID" value="CAK7336627.1"/>
    <property type="molecule type" value="Genomic_DNA"/>
</dbReference>
<accession>A0AAV1RMI6</accession>
<evidence type="ECO:0000313" key="1">
    <source>
        <dbReference type="EMBL" id="CAK7336627.1"/>
    </source>
</evidence>
<reference evidence="1 2" key="1">
    <citation type="submission" date="2024-01" db="EMBL/GenBank/DDBJ databases">
        <authorList>
            <person name="Waweru B."/>
        </authorList>
    </citation>
    <scope>NUCLEOTIDE SEQUENCE [LARGE SCALE GENOMIC DNA]</scope>
</reference>
<keyword evidence="2" id="KW-1185">Reference proteome</keyword>
<sequence length="160" mass="18347">MKNWTHFTVDGGPPAIKYCYNFKHPMHTAINVTLLIRHYKMRGIWKRILCKKKSSGIAEGARDLGMTGSKVYNPQNLGRPFRGWGAGQAWEAGRAWGLAGLGGLARLGWLARLGRRTVLRRWWCTRIGRLGRRTVLRRRRWRFTRLGFGLAKAGAGWTER</sequence>
<comment type="caution">
    <text evidence="1">The sequence shown here is derived from an EMBL/GenBank/DDBJ whole genome shotgun (WGS) entry which is preliminary data.</text>
</comment>
<proteinExistence type="predicted"/>
<dbReference type="AlphaFoldDB" id="A0AAV1RMI6"/>
<evidence type="ECO:0000313" key="2">
    <source>
        <dbReference type="Proteomes" id="UP001314170"/>
    </source>
</evidence>
<gene>
    <name evidence="1" type="ORF">DCAF_LOCUS11638</name>
</gene>
<dbReference type="Proteomes" id="UP001314170">
    <property type="component" value="Unassembled WGS sequence"/>
</dbReference>